<protein>
    <recommendedName>
        <fullName evidence="3">Reverse transcriptase zinc-binding domain-containing protein</fullName>
    </recommendedName>
</protein>
<evidence type="ECO:0000313" key="2">
    <source>
        <dbReference type="Proteomes" id="UP000313359"/>
    </source>
</evidence>
<dbReference type="Proteomes" id="UP000313359">
    <property type="component" value="Unassembled WGS sequence"/>
</dbReference>
<sequence length="82" mass="9033">LSQLRSSHAGLNRFLARISPLYFVCRVPETVPHYLLTCRCFIAARHVLRQAVNGLLSLGSTLGDPKSCAAVLNYVEVTGRFS</sequence>
<organism evidence="1 2">
    <name type="scientific">Lentinus tigrinus ALCF2SS1-6</name>
    <dbReference type="NCBI Taxonomy" id="1328759"/>
    <lineage>
        <taxon>Eukaryota</taxon>
        <taxon>Fungi</taxon>
        <taxon>Dikarya</taxon>
        <taxon>Basidiomycota</taxon>
        <taxon>Agaricomycotina</taxon>
        <taxon>Agaricomycetes</taxon>
        <taxon>Polyporales</taxon>
        <taxon>Polyporaceae</taxon>
        <taxon>Lentinus</taxon>
    </lineage>
</organism>
<evidence type="ECO:0008006" key="3">
    <source>
        <dbReference type="Google" id="ProtNLM"/>
    </source>
</evidence>
<evidence type="ECO:0000313" key="1">
    <source>
        <dbReference type="EMBL" id="RPD52696.1"/>
    </source>
</evidence>
<keyword evidence="2" id="KW-1185">Reference proteome</keyword>
<dbReference type="AlphaFoldDB" id="A0A5C2RRA2"/>
<gene>
    <name evidence="1" type="ORF">L227DRAFT_470916</name>
</gene>
<accession>A0A5C2RRA2</accession>
<name>A0A5C2RRA2_9APHY</name>
<feature type="non-terminal residue" evidence="1">
    <location>
        <position position="1"/>
    </location>
</feature>
<reference evidence="1" key="1">
    <citation type="journal article" date="2018" name="Genome Biol. Evol.">
        <title>Genomics and development of Lentinus tigrinus, a white-rot wood-decaying mushroom with dimorphic fruiting bodies.</title>
        <authorList>
            <person name="Wu B."/>
            <person name="Xu Z."/>
            <person name="Knudson A."/>
            <person name="Carlson A."/>
            <person name="Chen N."/>
            <person name="Kovaka S."/>
            <person name="LaButti K."/>
            <person name="Lipzen A."/>
            <person name="Pennachio C."/>
            <person name="Riley R."/>
            <person name="Schakwitz W."/>
            <person name="Umezawa K."/>
            <person name="Ohm R.A."/>
            <person name="Grigoriev I.V."/>
            <person name="Nagy L.G."/>
            <person name="Gibbons J."/>
            <person name="Hibbett D."/>
        </authorList>
    </citation>
    <scope>NUCLEOTIDE SEQUENCE [LARGE SCALE GENOMIC DNA]</scope>
    <source>
        <strain evidence="1">ALCF2SS1-6</strain>
    </source>
</reference>
<dbReference type="OrthoDB" id="3255021at2759"/>
<dbReference type="EMBL" id="ML122344">
    <property type="protein sequence ID" value="RPD52696.1"/>
    <property type="molecule type" value="Genomic_DNA"/>
</dbReference>
<proteinExistence type="predicted"/>
<feature type="non-terminal residue" evidence="1">
    <location>
        <position position="82"/>
    </location>
</feature>